<dbReference type="Gene3D" id="3.30.460.10">
    <property type="entry name" value="Beta Polymerase, domain 2"/>
    <property type="match status" value="1"/>
</dbReference>
<dbReference type="InterPro" id="IPR002934">
    <property type="entry name" value="Polymerase_NTP_transf_dom"/>
</dbReference>
<dbReference type="InterPro" id="IPR006674">
    <property type="entry name" value="HD_domain"/>
</dbReference>
<dbReference type="NCBIfam" id="NF003467">
    <property type="entry name" value="PRK05092.1"/>
    <property type="match status" value="1"/>
</dbReference>
<dbReference type="InterPro" id="IPR002912">
    <property type="entry name" value="ACT_dom"/>
</dbReference>
<evidence type="ECO:0000259" key="10">
    <source>
        <dbReference type="PROSITE" id="PS51831"/>
    </source>
</evidence>
<dbReference type="InterPro" id="IPR013546">
    <property type="entry name" value="PII_UdlTrfase/GS_AdlTrfase"/>
</dbReference>
<evidence type="ECO:0000256" key="2">
    <source>
        <dbReference type="ARBA" id="ARBA00022695"/>
    </source>
</evidence>
<keyword evidence="3" id="KW-0677">Repeat</keyword>
<dbReference type="RefSeq" id="WP_099904600.1">
    <property type="nucleotide sequence ID" value="NZ_BPQJ01000022.1"/>
</dbReference>
<keyword evidence="12" id="KW-1185">Reference proteome</keyword>
<feature type="domain" description="HD" evidence="10">
    <location>
        <begin position="492"/>
        <end position="614"/>
    </location>
</feature>
<evidence type="ECO:0000256" key="8">
    <source>
        <dbReference type="SAM" id="MobiDB-lite"/>
    </source>
</evidence>
<name>A0AA37HDV5_9HYPH</name>
<dbReference type="EC" id="2.7.7.59" evidence="7"/>
<dbReference type="SUPFAM" id="SSF81301">
    <property type="entry name" value="Nucleotidyltransferase"/>
    <property type="match status" value="1"/>
</dbReference>
<dbReference type="SUPFAM" id="SSF81593">
    <property type="entry name" value="Nucleotidyltransferase substrate binding subunit/domain"/>
    <property type="match status" value="1"/>
</dbReference>
<dbReference type="SUPFAM" id="SSF55021">
    <property type="entry name" value="ACT-like"/>
    <property type="match status" value="2"/>
</dbReference>
<comment type="domain">
    <text evidence="7">Has four distinct domains: an N-terminal nucleotidyltransferase (NT) domain responsible for UTase activity, a central HD domain that encodes UR activity, and two C-terminal ACT domains that seem to have a role in glutamine sensing.</text>
</comment>
<evidence type="ECO:0000313" key="12">
    <source>
        <dbReference type="Proteomes" id="UP001055286"/>
    </source>
</evidence>
<keyword evidence="5 7" id="KW-0460">Magnesium</keyword>
<comment type="catalytic activity">
    <reaction evidence="7">
        <text>[protein-PII]-uridylyl-L-tyrosine + H2O = [protein-PII]-L-tyrosine + UMP + H(+)</text>
        <dbReference type="Rhea" id="RHEA:48600"/>
        <dbReference type="Rhea" id="RHEA-COMP:12147"/>
        <dbReference type="Rhea" id="RHEA-COMP:12148"/>
        <dbReference type="ChEBI" id="CHEBI:15377"/>
        <dbReference type="ChEBI" id="CHEBI:15378"/>
        <dbReference type="ChEBI" id="CHEBI:46858"/>
        <dbReference type="ChEBI" id="CHEBI:57865"/>
        <dbReference type="ChEBI" id="CHEBI:90602"/>
    </reaction>
</comment>
<feature type="domain" description="ACT" evidence="9">
    <location>
        <begin position="732"/>
        <end position="809"/>
    </location>
</feature>
<evidence type="ECO:0000256" key="6">
    <source>
        <dbReference type="ARBA" id="ARBA00023268"/>
    </source>
</evidence>
<evidence type="ECO:0000313" key="11">
    <source>
        <dbReference type="EMBL" id="GJD64182.1"/>
    </source>
</evidence>
<dbReference type="SUPFAM" id="SSF81891">
    <property type="entry name" value="Poly A polymerase C-terminal region-like"/>
    <property type="match status" value="1"/>
</dbReference>
<protein>
    <recommendedName>
        <fullName evidence="7">Bifunctional uridylyltransferase/uridylyl-removing enzyme</fullName>
        <shortName evidence="7">UTase/UR</shortName>
    </recommendedName>
    <alternativeName>
        <fullName evidence="7">Bifunctional [protein-PII] modification enzyme</fullName>
    </alternativeName>
    <alternativeName>
        <fullName evidence="7">Bifunctional nitrogen sensor protein</fullName>
    </alternativeName>
    <domain>
        <recommendedName>
            <fullName evidence="7">[Protein-PII] uridylyltransferase</fullName>
            <shortName evidence="7">PII uridylyltransferase</shortName>
            <shortName evidence="7">UTase</shortName>
            <ecNumber evidence="7">2.7.7.59</ecNumber>
        </recommendedName>
    </domain>
    <domain>
        <recommendedName>
            <fullName evidence="7">[Protein-PII]-UMP uridylyl-removing enzyme</fullName>
            <shortName evidence="7">UR</shortName>
            <ecNumber evidence="7">3.1.4.-</ecNumber>
        </recommendedName>
    </domain>
</protein>
<dbReference type="Gene3D" id="3.30.70.260">
    <property type="match status" value="1"/>
</dbReference>
<comment type="catalytic activity">
    <reaction evidence="7">
        <text>[protein-PII]-L-tyrosine + UTP = [protein-PII]-uridylyl-L-tyrosine + diphosphate</text>
        <dbReference type="Rhea" id="RHEA:13673"/>
        <dbReference type="Rhea" id="RHEA-COMP:12147"/>
        <dbReference type="Rhea" id="RHEA-COMP:12148"/>
        <dbReference type="ChEBI" id="CHEBI:33019"/>
        <dbReference type="ChEBI" id="CHEBI:46398"/>
        <dbReference type="ChEBI" id="CHEBI:46858"/>
        <dbReference type="ChEBI" id="CHEBI:90602"/>
        <dbReference type="EC" id="2.7.7.59"/>
    </reaction>
</comment>
<dbReference type="GO" id="GO:0008773">
    <property type="term" value="F:[protein-PII] uridylyltransferase activity"/>
    <property type="evidence" value="ECO:0007669"/>
    <property type="project" value="UniProtKB-UniRule"/>
</dbReference>
<dbReference type="InterPro" id="IPR010043">
    <property type="entry name" value="UTase/UR"/>
</dbReference>
<evidence type="ECO:0000256" key="1">
    <source>
        <dbReference type="ARBA" id="ARBA00022679"/>
    </source>
</evidence>
<proteinExistence type="inferred from homology"/>
<comment type="similarity">
    <text evidence="7">Belongs to the GlnD family.</text>
</comment>
<dbReference type="Proteomes" id="UP001055286">
    <property type="component" value="Unassembled WGS sequence"/>
</dbReference>
<keyword evidence="2 7" id="KW-0548">Nucleotidyltransferase</keyword>
<dbReference type="EMBL" id="BPQJ01000022">
    <property type="protein sequence ID" value="GJD64182.1"/>
    <property type="molecule type" value="Genomic_DNA"/>
</dbReference>
<feature type="compositionally biased region" description="Basic and acidic residues" evidence="8">
    <location>
        <begin position="918"/>
        <end position="941"/>
    </location>
</feature>
<dbReference type="InterPro" id="IPR003607">
    <property type="entry name" value="HD/PDEase_dom"/>
</dbReference>
<feature type="region of interest" description="Disordered" evidence="8">
    <location>
        <begin position="918"/>
        <end position="951"/>
    </location>
</feature>
<reference evidence="11" key="2">
    <citation type="submission" date="2021-08" db="EMBL/GenBank/DDBJ databases">
        <authorList>
            <person name="Tani A."/>
            <person name="Ola A."/>
            <person name="Ogura Y."/>
            <person name="Katsura K."/>
            <person name="Hayashi T."/>
        </authorList>
    </citation>
    <scope>NUCLEOTIDE SEQUENCE</scope>
    <source>
        <strain evidence="11">JCM 32048</strain>
    </source>
</reference>
<dbReference type="Pfam" id="PF01909">
    <property type="entry name" value="NTP_transf_2"/>
    <property type="match status" value="1"/>
</dbReference>
<dbReference type="PROSITE" id="PS51671">
    <property type="entry name" value="ACT"/>
    <property type="match status" value="2"/>
</dbReference>
<evidence type="ECO:0000256" key="3">
    <source>
        <dbReference type="ARBA" id="ARBA00022737"/>
    </source>
</evidence>
<reference evidence="11" key="1">
    <citation type="journal article" date="2016" name="Front. Microbiol.">
        <title>Genome Sequence of the Piezophilic, Mesophilic Sulfate-Reducing Bacterium Desulfovibrio indicus J2T.</title>
        <authorList>
            <person name="Cao J."/>
            <person name="Maignien L."/>
            <person name="Shao Z."/>
            <person name="Alain K."/>
            <person name="Jebbar M."/>
        </authorList>
    </citation>
    <scope>NUCLEOTIDE SEQUENCE</scope>
    <source>
        <strain evidence="11">JCM 32048</strain>
    </source>
</reference>
<feature type="region of interest" description="Uridylyltransferase" evidence="7">
    <location>
        <begin position="1"/>
        <end position="374"/>
    </location>
</feature>
<keyword evidence="6 7" id="KW-0511">Multifunctional enzyme</keyword>
<dbReference type="InterPro" id="IPR043519">
    <property type="entry name" value="NT_sf"/>
</dbReference>
<dbReference type="AlphaFoldDB" id="A0AA37HDV5"/>
<evidence type="ECO:0000256" key="5">
    <source>
        <dbReference type="ARBA" id="ARBA00022842"/>
    </source>
</evidence>
<organism evidence="11 12">
    <name type="scientific">Methylobacterium frigidaeris</name>
    <dbReference type="NCBI Taxonomy" id="2038277"/>
    <lineage>
        <taxon>Bacteria</taxon>
        <taxon>Pseudomonadati</taxon>
        <taxon>Pseudomonadota</taxon>
        <taxon>Alphaproteobacteria</taxon>
        <taxon>Hyphomicrobiales</taxon>
        <taxon>Methylobacteriaceae</taxon>
        <taxon>Methylobacterium</taxon>
    </lineage>
</organism>
<dbReference type="CDD" id="cd04899">
    <property type="entry name" value="ACT_ACR-UUR-like_2"/>
    <property type="match status" value="1"/>
</dbReference>
<comment type="activity regulation">
    <text evidence="7">Uridylyltransferase (UTase) activity is inhibited by glutamine, while glutamine activates uridylyl-removing (UR) activity.</text>
</comment>
<evidence type="ECO:0000259" key="9">
    <source>
        <dbReference type="PROSITE" id="PS51671"/>
    </source>
</evidence>
<dbReference type="Pfam" id="PF08335">
    <property type="entry name" value="GlnD_UR_UTase"/>
    <property type="match status" value="1"/>
</dbReference>
<dbReference type="GO" id="GO:0008081">
    <property type="term" value="F:phosphoric diester hydrolase activity"/>
    <property type="evidence" value="ECO:0007669"/>
    <property type="project" value="UniProtKB-UniRule"/>
</dbReference>
<accession>A0AA37HDV5</accession>
<dbReference type="Gene3D" id="1.10.3090.10">
    <property type="entry name" value="cca-adding enzyme, domain 2"/>
    <property type="match status" value="1"/>
</dbReference>
<dbReference type="NCBIfam" id="TIGR01693">
    <property type="entry name" value="UTase_glnD"/>
    <property type="match status" value="1"/>
</dbReference>
<dbReference type="InterPro" id="IPR045865">
    <property type="entry name" value="ACT-like_dom_sf"/>
</dbReference>
<dbReference type="HAMAP" id="MF_00277">
    <property type="entry name" value="PII_uridylyl_transf"/>
    <property type="match status" value="1"/>
</dbReference>
<sequence>MSDPAIDPSDTDAALKHLLAGIDQSLSDPTRLRERLVPELRRIIEAGRAEAERRLLAERDGHACAGLICGQMDAVIRAIYDAVVKRLYRADNPTAAEQIAVVATGGYGRGLLAPGSDIDLLFLLPYKQTAWSESVVEAMLYVLWDLKLKVGHATRSVADCLREGRADMTIRTALLESRFLFGDRALFAELETRFDREVVQGTAAEFVEAKLKERDARVQKSGASRYLVEPNVKDGKGGLRDLNTLFWIAKYTFRVKEAEDLVEAGLFTPDEFRLFQRCDEFLWRVRCHMHFVTGRSEERLSFGLQPRIAERLDYGARGGLAAVERFMKSYFLIAKDVGDLTAIVCAEMEARHAKRPPVLDRWLRRFKQHFRAPDLEADDFRIHTGRLDMRDDAAFERDPVNLIRLFWLSDRHDLAIHPDASRLATRSLSLIGPMVRVDPEANRLFIELLTSQNAPETVLRHMNETGVLGRFVPDFGRIVAMMQFNMYHHFTVDEHLIRSLGVLGKIEAGELEDEHPLAHRIVGTIQNRRALYVAMFLHDIAKGRKEDHSIAGAAVARKLGPRFGLDAAETSTVAWLIEHHLLMSMTAQSRDLSDPKTIETFAGVVQTLERLKLLLVLTIADIKAVGPGTWTAWKATLLRTLYYETEMVLSGGRSEIPRTDRVRLIQMRLREQLTDWSAEEFDAYAARHYPHYWLKVDAGRQLKNARFIRAATEAGNTVATTFETDQSRGVTELCVYSPDHPRLLAILTGACAASGGNIVDAQIFTTADGFVLDTITLSRAFERDEDELRRAGRIATAIERALKGEIRIADLVADKHPVKDRPRTFQVAPDLSIDNALSARETVLEISGLDRPGLLFDLTSALGRLNLNITSAHVATFGERAVDVFYVTDLTGTKVTQPDRQATIRRAVMAVFEADLPRSDRGRRGAGKESLGEKGALKDEPGEAAPAAGEA</sequence>
<dbReference type="CDD" id="cd04900">
    <property type="entry name" value="ACT_UUR-like_1"/>
    <property type="match status" value="1"/>
</dbReference>
<comment type="cofactor">
    <cofactor evidence="7">
        <name>Mg(2+)</name>
        <dbReference type="ChEBI" id="CHEBI:18420"/>
    </cofactor>
</comment>
<dbReference type="SMART" id="SM00471">
    <property type="entry name" value="HDc"/>
    <property type="match status" value="1"/>
</dbReference>
<comment type="caution">
    <text evidence="11">The sequence shown here is derived from an EMBL/GenBank/DDBJ whole genome shotgun (WGS) entry which is preliminary data.</text>
</comment>
<dbReference type="GO" id="GO:0006808">
    <property type="term" value="P:regulation of nitrogen utilization"/>
    <property type="evidence" value="ECO:0007669"/>
    <property type="project" value="UniProtKB-UniRule"/>
</dbReference>
<dbReference type="PROSITE" id="PS51831">
    <property type="entry name" value="HD"/>
    <property type="match status" value="1"/>
</dbReference>
<dbReference type="Pfam" id="PF01966">
    <property type="entry name" value="HD"/>
    <property type="match status" value="1"/>
</dbReference>
<dbReference type="PANTHER" id="PTHR47320:SF1">
    <property type="entry name" value="BIFUNCTIONAL URIDYLYLTRANSFERASE_URIDYLYL-REMOVING ENZYME"/>
    <property type="match status" value="1"/>
</dbReference>
<dbReference type="PANTHER" id="PTHR47320">
    <property type="entry name" value="BIFUNCTIONAL URIDYLYLTRANSFERASE/URIDYLYL-REMOVING ENZYME"/>
    <property type="match status" value="1"/>
</dbReference>
<keyword evidence="4 7" id="KW-0378">Hydrolase</keyword>
<comment type="function">
    <text evidence="7">Modifies, by uridylylation and deuridylylation, the PII regulatory proteins (GlnB and homologs), in response to the nitrogen status of the cell that GlnD senses through the glutamine level. Under low glutamine levels, catalyzes the conversion of the PII proteins and UTP to PII-UMP and PPi, while under higher glutamine levels, GlnD hydrolyzes PII-UMP to PII and UMP (deuridylylation). Thus, controls uridylylation state and activity of the PII proteins, and plays an important role in the regulation of nitrogen metabolism.</text>
</comment>
<dbReference type="EC" id="3.1.4.-" evidence="7"/>
<evidence type="ECO:0000256" key="4">
    <source>
        <dbReference type="ARBA" id="ARBA00022801"/>
    </source>
</evidence>
<keyword evidence="1 7" id="KW-0808">Transferase</keyword>
<dbReference type="PIRSF" id="PIRSF006288">
    <property type="entry name" value="PII_uridyltransf"/>
    <property type="match status" value="1"/>
</dbReference>
<feature type="domain" description="ACT" evidence="9">
    <location>
        <begin position="843"/>
        <end position="921"/>
    </location>
</feature>
<comment type="caution">
    <text evidence="7">Lacks conserved residue(s) required for the propagation of feature annotation.</text>
</comment>
<dbReference type="CDD" id="cd05401">
    <property type="entry name" value="NT_GlnE_GlnD_like"/>
    <property type="match status" value="1"/>
</dbReference>
<evidence type="ECO:0000256" key="7">
    <source>
        <dbReference type="HAMAP-Rule" id="MF_00277"/>
    </source>
</evidence>
<gene>
    <name evidence="7 11" type="primary">glnD</name>
    <name evidence="11" type="ORF">MPEAHAMD_4358</name>
</gene>
<dbReference type="Pfam" id="PF01842">
    <property type="entry name" value="ACT"/>
    <property type="match status" value="1"/>
</dbReference>